<dbReference type="KEGG" id="fcr:HYN56_23860"/>
<dbReference type="PROSITE" id="PS51257">
    <property type="entry name" value="PROKAR_LIPOPROTEIN"/>
    <property type="match status" value="1"/>
</dbReference>
<dbReference type="EMBL" id="CP029255">
    <property type="protein sequence ID" value="AWK07100.1"/>
    <property type="molecule type" value="Genomic_DNA"/>
</dbReference>
<organism evidence="1 2">
    <name type="scientific">Flavobacterium crocinum</name>
    <dbReference type="NCBI Taxonomy" id="2183896"/>
    <lineage>
        <taxon>Bacteria</taxon>
        <taxon>Pseudomonadati</taxon>
        <taxon>Bacteroidota</taxon>
        <taxon>Flavobacteriia</taxon>
        <taxon>Flavobacteriales</taxon>
        <taxon>Flavobacteriaceae</taxon>
        <taxon>Flavobacterium</taxon>
    </lineage>
</organism>
<accession>A0A2S1YSL7</accession>
<dbReference type="RefSeq" id="WP_109194492.1">
    <property type="nucleotide sequence ID" value="NZ_CP029255.1"/>
</dbReference>
<gene>
    <name evidence="1" type="ORF">HYN56_23860</name>
</gene>
<protein>
    <recommendedName>
        <fullName evidence="3">Lipoprotein</fullName>
    </recommendedName>
</protein>
<evidence type="ECO:0000313" key="2">
    <source>
        <dbReference type="Proteomes" id="UP000245250"/>
    </source>
</evidence>
<proteinExistence type="predicted"/>
<dbReference type="AlphaFoldDB" id="A0A2S1YSL7"/>
<evidence type="ECO:0000313" key="1">
    <source>
        <dbReference type="EMBL" id="AWK07100.1"/>
    </source>
</evidence>
<keyword evidence="2" id="KW-1185">Reference proteome</keyword>
<sequence>MRKAYLYTIFYLLASCKQNDPIEIKQIDSKEIVTILPSLKNPLIKDSICISIPSEFEVIKKSSEIIDIDIFYLLDGKRLLDDFIDYQVFNKNDKTKPIHSLMPYLSSNESIHILIKERNHLISKNDAKELLKKYNINRSIENLKLEIL</sequence>
<dbReference type="Proteomes" id="UP000245250">
    <property type="component" value="Chromosome"/>
</dbReference>
<reference evidence="1 2" key="1">
    <citation type="submission" date="2018-05" db="EMBL/GenBank/DDBJ databases">
        <title>Genome sequencing of Flavobacterium sp. HYN0056.</title>
        <authorList>
            <person name="Yi H."/>
            <person name="Baek C."/>
        </authorList>
    </citation>
    <scope>NUCLEOTIDE SEQUENCE [LARGE SCALE GENOMIC DNA]</scope>
    <source>
        <strain evidence="1 2">HYN0056</strain>
    </source>
</reference>
<evidence type="ECO:0008006" key="3">
    <source>
        <dbReference type="Google" id="ProtNLM"/>
    </source>
</evidence>
<name>A0A2S1YSL7_9FLAO</name>
<dbReference type="OrthoDB" id="1339266at2"/>